<keyword evidence="1" id="KW-1133">Transmembrane helix</keyword>
<dbReference type="EMBL" id="JAWMWG010000005">
    <property type="protein sequence ID" value="MEJ6348968.1"/>
    <property type="molecule type" value="Genomic_DNA"/>
</dbReference>
<feature type="transmembrane region" description="Helical" evidence="1">
    <location>
        <begin position="156"/>
        <end position="180"/>
    </location>
</feature>
<feature type="transmembrane region" description="Helical" evidence="1">
    <location>
        <begin position="200"/>
        <end position="226"/>
    </location>
</feature>
<organism evidence="2 3">
    <name type="scientific">Holzapfeliella saturejae</name>
    <dbReference type="NCBI Taxonomy" id="3082953"/>
    <lineage>
        <taxon>Bacteria</taxon>
        <taxon>Bacillati</taxon>
        <taxon>Bacillota</taxon>
        <taxon>Bacilli</taxon>
        <taxon>Lactobacillales</taxon>
        <taxon>Lactobacillaceae</taxon>
        <taxon>Holzapfeliella</taxon>
    </lineage>
</organism>
<dbReference type="RefSeq" id="WP_339970472.1">
    <property type="nucleotide sequence ID" value="NZ_JAWMWG010000005.1"/>
</dbReference>
<evidence type="ECO:0000256" key="1">
    <source>
        <dbReference type="SAM" id="Phobius"/>
    </source>
</evidence>
<name>A0ABU8SHX3_9LACO</name>
<proteinExistence type="predicted"/>
<reference evidence="2 3" key="1">
    <citation type="submission" date="2023-10" db="EMBL/GenBank/DDBJ databases">
        <title>Holzapfeliella saturejae sp. nov. isolated from Satureja montana flowers.</title>
        <authorList>
            <person name="Alcantara C."/>
            <person name="Zuniga M."/>
            <person name="Landete J.M."/>
            <person name="Monedero V."/>
        </authorList>
    </citation>
    <scope>NUCLEOTIDE SEQUENCE [LARGE SCALE GENOMIC DNA]</scope>
    <source>
        <strain evidence="2 3">He02</strain>
    </source>
</reference>
<keyword evidence="3" id="KW-1185">Reference proteome</keyword>
<sequence>MSVSNQVYYRIKVIGLCLLLVYGFIGLVYYQFEMNINEQIFVTWLETVSDSLTFSVIGLPLSYLVVLSFTIKEKSSIVIIRQQTRIRLFGRDTYDLLKLTIIFVVFSYFPILVINYLKGQPVIDVAFWVHLTAMSLFLVVMGVVMQLSQLIFKQKIVAIVVMISIIFCNYFTYMNPSFFLHDYLPINYMILSSSNYSTSLFQFTIASLLYFIGLISCIEVLVYVGYQKVRLGR</sequence>
<feature type="transmembrane region" description="Helical" evidence="1">
    <location>
        <begin position="92"/>
        <end position="113"/>
    </location>
</feature>
<feature type="transmembrane region" description="Helical" evidence="1">
    <location>
        <begin position="12"/>
        <end position="32"/>
    </location>
</feature>
<keyword evidence="1" id="KW-0812">Transmembrane</keyword>
<keyword evidence="1" id="KW-0472">Membrane</keyword>
<protein>
    <recommendedName>
        <fullName evidence="4">ABC transporter permease</fullName>
    </recommendedName>
</protein>
<comment type="caution">
    <text evidence="2">The sequence shown here is derived from an EMBL/GenBank/DDBJ whole genome shotgun (WGS) entry which is preliminary data.</text>
</comment>
<evidence type="ECO:0008006" key="4">
    <source>
        <dbReference type="Google" id="ProtNLM"/>
    </source>
</evidence>
<feature type="transmembrane region" description="Helical" evidence="1">
    <location>
        <begin position="125"/>
        <end position="144"/>
    </location>
</feature>
<accession>A0ABU8SHX3</accession>
<dbReference type="Proteomes" id="UP001377804">
    <property type="component" value="Unassembled WGS sequence"/>
</dbReference>
<evidence type="ECO:0000313" key="2">
    <source>
        <dbReference type="EMBL" id="MEJ6348968.1"/>
    </source>
</evidence>
<feature type="transmembrane region" description="Helical" evidence="1">
    <location>
        <begin position="52"/>
        <end position="71"/>
    </location>
</feature>
<gene>
    <name evidence="2" type="ORF">R4Y45_07015</name>
</gene>
<evidence type="ECO:0000313" key="3">
    <source>
        <dbReference type="Proteomes" id="UP001377804"/>
    </source>
</evidence>